<dbReference type="InterPro" id="IPR020097">
    <property type="entry name" value="PsdUridine_synth_TruA_a/b_dom"/>
</dbReference>
<comment type="function">
    <text evidence="4">Formation of pseudouridine at positions 38, 39 and 40 in the anticodon stem and loop of transfer RNAs.</text>
</comment>
<comment type="subunit">
    <text evidence="4">Homodimer.</text>
</comment>
<name>A0ABU7GXQ0_9SPHI</name>
<dbReference type="GO" id="GO:0160147">
    <property type="term" value="F:tRNA pseudouridine(38-40) synthase activity"/>
    <property type="evidence" value="ECO:0007669"/>
    <property type="project" value="UniProtKB-EC"/>
</dbReference>
<comment type="caution">
    <text evidence="4">Lacks conserved residue(s) required for the propagation of feature annotation.</text>
</comment>
<feature type="binding site" evidence="4">
    <location>
        <position position="108"/>
    </location>
    <ligand>
        <name>substrate</name>
    </ligand>
</feature>
<feature type="domain" description="Pseudouridine synthase I TruA alpha/beta" evidence="6">
    <location>
        <begin position="147"/>
        <end position="243"/>
    </location>
</feature>
<dbReference type="NCBIfam" id="TIGR00071">
    <property type="entry name" value="hisT_truA"/>
    <property type="match status" value="1"/>
</dbReference>
<dbReference type="EC" id="5.4.99.12" evidence="4"/>
<dbReference type="PANTHER" id="PTHR11142">
    <property type="entry name" value="PSEUDOURIDYLATE SYNTHASE"/>
    <property type="match status" value="1"/>
</dbReference>
<gene>
    <name evidence="4 7" type="primary">truA</name>
    <name evidence="7" type="ORF">VRU49_00170</name>
</gene>
<comment type="catalytic activity">
    <reaction evidence="4 5">
        <text>uridine(38/39/40) in tRNA = pseudouridine(38/39/40) in tRNA</text>
        <dbReference type="Rhea" id="RHEA:22376"/>
        <dbReference type="Rhea" id="RHEA-COMP:10085"/>
        <dbReference type="Rhea" id="RHEA-COMP:10087"/>
        <dbReference type="ChEBI" id="CHEBI:65314"/>
        <dbReference type="ChEBI" id="CHEBI:65315"/>
        <dbReference type="EC" id="5.4.99.12"/>
    </reaction>
</comment>
<accession>A0ABU7GXQ0</accession>
<evidence type="ECO:0000256" key="3">
    <source>
        <dbReference type="ARBA" id="ARBA00023235"/>
    </source>
</evidence>
<organism evidence="7 8">
    <name type="scientific">Pedobacter flavus</name>
    <dbReference type="NCBI Taxonomy" id="3113906"/>
    <lineage>
        <taxon>Bacteria</taxon>
        <taxon>Pseudomonadati</taxon>
        <taxon>Bacteroidota</taxon>
        <taxon>Sphingobacteriia</taxon>
        <taxon>Sphingobacteriales</taxon>
        <taxon>Sphingobacteriaceae</taxon>
        <taxon>Pedobacter</taxon>
    </lineage>
</organism>
<dbReference type="Gene3D" id="3.30.70.580">
    <property type="entry name" value="Pseudouridine synthase I, catalytic domain, N-terminal subdomain"/>
    <property type="match status" value="1"/>
</dbReference>
<evidence type="ECO:0000256" key="1">
    <source>
        <dbReference type="ARBA" id="ARBA00009375"/>
    </source>
</evidence>
<comment type="caution">
    <text evidence="7">The sequence shown here is derived from an EMBL/GenBank/DDBJ whole genome shotgun (WGS) entry which is preliminary data.</text>
</comment>
<dbReference type="InterPro" id="IPR020094">
    <property type="entry name" value="TruA/RsuA/RluB/E/F_N"/>
</dbReference>
<dbReference type="Pfam" id="PF01416">
    <property type="entry name" value="PseudoU_synth_1"/>
    <property type="match status" value="1"/>
</dbReference>
<evidence type="ECO:0000256" key="5">
    <source>
        <dbReference type="RuleBase" id="RU003792"/>
    </source>
</evidence>
<dbReference type="RefSeq" id="WP_330144744.1">
    <property type="nucleotide sequence ID" value="NZ_JAZDQU010000001.1"/>
</dbReference>
<evidence type="ECO:0000256" key="2">
    <source>
        <dbReference type="ARBA" id="ARBA00022694"/>
    </source>
</evidence>
<dbReference type="PANTHER" id="PTHR11142:SF0">
    <property type="entry name" value="TRNA PSEUDOURIDINE SYNTHASE-LIKE 1"/>
    <property type="match status" value="1"/>
</dbReference>
<evidence type="ECO:0000313" key="8">
    <source>
        <dbReference type="Proteomes" id="UP001337681"/>
    </source>
</evidence>
<dbReference type="HAMAP" id="MF_00171">
    <property type="entry name" value="TruA"/>
    <property type="match status" value="1"/>
</dbReference>
<dbReference type="InterPro" id="IPR020095">
    <property type="entry name" value="PsdUridine_synth_TruA_C"/>
</dbReference>
<dbReference type="Proteomes" id="UP001337681">
    <property type="component" value="Unassembled WGS sequence"/>
</dbReference>
<dbReference type="Gene3D" id="3.30.70.660">
    <property type="entry name" value="Pseudouridine synthase I, catalytic domain, C-terminal subdomain"/>
    <property type="match status" value="1"/>
</dbReference>
<evidence type="ECO:0000313" key="7">
    <source>
        <dbReference type="EMBL" id="MEE1883818.1"/>
    </source>
</evidence>
<evidence type="ECO:0000256" key="4">
    <source>
        <dbReference type="HAMAP-Rule" id="MF_00171"/>
    </source>
</evidence>
<dbReference type="InterPro" id="IPR001406">
    <property type="entry name" value="PsdUridine_synth_TruA"/>
</dbReference>
<proteinExistence type="inferred from homology"/>
<keyword evidence="8" id="KW-1185">Reference proteome</keyword>
<keyword evidence="3 4" id="KW-0413">Isomerase</keyword>
<evidence type="ECO:0000259" key="6">
    <source>
        <dbReference type="Pfam" id="PF01416"/>
    </source>
</evidence>
<protein>
    <recommendedName>
        <fullName evidence="4">tRNA pseudouridine synthase A</fullName>
        <ecNumber evidence="4">5.4.99.12</ecNumber>
    </recommendedName>
    <alternativeName>
        <fullName evidence="4">tRNA pseudouridine(38-40) synthase</fullName>
    </alternativeName>
    <alternativeName>
        <fullName evidence="4">tRNA pseudouridylate synthase I</fullName>
    </alternativeName>
    <alternativeName>
        <fullName evidence="4">tRNA-uridine isomerase I</fullName>
    </alternativeName>
</protein>
<feature type="active site" description="Nucleophile" evidence="4">
    <location>
        <position position="51"/>
    </location>
</feature>
<reference evidence="7 8" key="1">
    <citation type="submission" date="2024-01" db="EMBL/GenBank/DDBJ databases">
        <title>Pedobacter sp. nov., isolated from oil-contaminated soil.</title>
        <authorList>
            <person name="Le N.T.T."/>
        </authorList>
    </citation>
    <scope>NUCLEOTIDE SEQUENCE [LARGE SCALE GENOMIC DNA]</scope>
    <source>
        <strain evidence="7 8">VNH31</strain>
    </source>
</reference>
<dbReference type="EMBL" id="JAZDQU010000001">
    <property type="protein sequence ID" value="MEE1883818.1"/>
    <property type="molecule type" value="Genomic_DNA"/>
</dbReference>
<dbReference type="PIRSF" id="PIRSF001430">
    <property type="entry name" value="tRNA_psdUrid_synth"/>
    <property type="match status" value="1"/>
</dbReference>
<dbReference type="InterPro" id="IPR020103">
    <property type="entry name" value="PsdUridine_synth_cat_dom_sf"/>
</dbReference>
<keyword evidence="2 4" id="KW-0819">tRNA processing</keyword>
<dbReference type="SUPFAM" id="SSF55120">
    <property type="entry name" value="Pseudouridine synthase"/>
    <property type="match status" value="1"/>
</dbReference>
<sequence length="264" mass="30823">MRYFFHIAYLGYSFNGWQRHPKAKSIQETIEQQLEKILKVSVPINGCGRTDAKVNASQFFFHVDLDMEWDFDLKFRINKALPTSITVVDIIPVDDNKHARFDAVQRQYNYLIHTQKNPFLNSLSTLYELDLNYDKMQKAVALLSNYQDYRAFCTTPNKYEHTICKVSDTKLYVDSSGTRLNFEIKSNRFLTRMIRIIIGKLLKVGTSELSIDKFEQLLIKKETPADLDIAHPTGLYLSRVIYPFLDIKPAYNALLCKKNWTEIK</sequence>
<comment type="similarity">
    <text evidence="1 4 5">Belongs to the tRNA pseudouridine synthase TruA family.</text>
</comment>